<dbReference type="AlphaFoldDB" id="A0A1D9QIK1"/>
<evidence type="ECO:0000259" key="2">
    <source>
        <dbReference type="Pfam" id="PF17648"/>
    </source>
</evidence>
<dbReference type="RefSeq" id="XP_001592478.1">
    <property type="nucleotide sequence ID" value="XM_001592428.1"/>
</dbReference>
<dbReference type="EMBL" id="CP017826">
    <property type="protein sequence ID" value="APA14711.1"/>
    <property type="molecule type" value="Genomic_DNA"/>
</dbReference>
<dbReference type="KEGG" id="ssl:SS1G_06719"/>
<feature type="transmembrane region" description="Helical" evidence="1">
    <location>
        <begin position="40"/>
        <end position="61"/>
    </location>
</feature>
<keyword evidence="1" id="KW-1133">Transmembrane helix</keyword>
<dbReference type="PANTHER" id="PTHR38695">
    <property type="entry name" value="AMINO ACID PERMEASE_ SLC12A DOMAIN-CONTAINING PROTEIN"/>
    <property type="match status" value="1"/>
</dbReference>
<dbReference type="VEuPathDB" id="FungiDB:sscle_13g094810"/>
<dbReference type="InterPro" id="IPR040841">
    <property type="entry name" value="Luciferase_dom"/>
</dbReference>
<dbReference type="OrthoDB" id="9987011at2759"/>
<organism evidence="3 4">
    <name type="scientific">Sclerotinia sclerotiorum (strain ATCC 18683 / 1980 / Ss-1)</name>
    <name type="common">White mold</name>
    <name type="synonym">Whetzelinia sclerotiorum</name>
    <dbReference type="NCBI Taxonomy" id="665079"/>
    <lineage>
        <taxon>Eukaryota</taxon>
        <taxon>Fungi</taxon>
        <taxon>Dikarya</taxon>
        <taxon>Ascomycota</taxon>
        <taxon>Pezizomycotina</taxon>
        <taxon>Leotiomycetes</taxon>
        <taxon>Helotiales</taxon>
        <taxon>Sclerotiniaceae</taxon>
        <taxon>Sclerotinia</taxon>
    </lineage>
</organism>
<dbReference type="Proteomes" id="UP000177798">
    <property type="component" value="Chromosome 13"/>
</dbReference>
<evidence type="ECO:0000313" key="4">
    <source>
        <dbReference type="Proteomes" id="UP000177798"/>
    </source>
</evidence>
<keyword evidence="1" id="KW-0812">Transmembrane</keyword>
<reference evidence="4" key="1">
    <citation type="journal article" date="2017" name="Genome Biol. Evol.">
        <title>The complete genome sequence of the phytopathogenic fungus Sclerotinia sclerotiorum reveals insights into the genome architecture of broad host range pathogens.</title>
        <authorList>
            <person name="Derbyshire M."/>
            <person name="Denton-Giles M."/>
            <person name="Hegedus D."/>
            <person name="Seifbarghy S."/>
            <person name="Rollins J."/>
            <person name="van Kan J."/>
            <person name="Seidl M.F."/>
            <person name="Faino L."/>
            <person name="Mbengue M."/>
            <person name="Navaud O."/>
            <person name="Raffaele S."/>
            <person name="Hammond-Kosack K."/>
            <person name="Heard S."/>
            <person name="Oliver R."/>
        </authorList>
    </citation>
    <scope>NUCLEOTIDE SEQUENCE [LARGE SCALE GENOMIC DNA]</scope>
    <source>
        <strain evidence="4">ATCC 18683 / 1980 / Ss-1</strain>
    </source>
</reference>
<sequence length="326" mass="35890">MTMNGSATTTEAAVAIREHHPIHDVLEIPMGLTQQDIIQITLTGPGLILTILGIIISINLFQPSLTCTLIALAPIPWIIYNDYHNFISLGPGGTPSTLLGYVKITYLRIFALSDPYSPPNASDDTNPTIGYIQRARPHLPSRNGPRPKVAGIAPQRQISQYGSRAMYRLLRTSLNNLAHRHSDKLKTDVSCFEKKGLALFALDPINATCKGEICHVHHSDNSFHMNLHPHDAKVILEKGWGERHPMAGASTPKAISNFLSYLPKSISAWLSPRVVPDQFVLIYAPRNREELQVVCHIIEAATFWVSGEQLTLPIESVPLGEEPVGA</sequence>
<dbReference type="InterPro" id="IPR048273">
    <property type="entry name" value="Luciferase"/>
</dbReference>
<accession>A0A1D9QIK1</accession>
<evidence type="ECO:0000256" key="1">
    <source>
        <dbReference type="SAM" id="Phobius"/>
    </source>
</evidence>
<protein>
    <recommendedName>
        <fullName evidence="2">Luciferase domain-containing protein</fullName>
    </recommendedName>
</protein>
<keyword evidence="1" id="KW-0472">Membrane</keyword>
<feature type="domain" description="Luciferase" evidence="2">
    <location>
        <begin position="211"/>
        <end position="301"/>
    </location>
</feature>
<name>A0A1D9QIK1_SCLS1</name>
<dbReference type="Pfam" id="PF17648">
    <property type="entry name" value="Luciferase"/>
    <property type="match status" value="1"/>
</dbReference>
<dbReference type="OMA" id="EICHAHP"/>
<gene>
    <name evidence="3" type="ORF">sscle_13g094810</name>
</gene>
<evidence type="ECO:0000313" key="3">
    <source>
        <dbReference type="EMBL" id="APA14711.1"/>
    </source>
</evidence>
<proteinExistence type="predicted"/>
<dbReference type="PANTHER" id="PTHR38695:SF1">
    <property type="entry name" value="AMINO ACID PERMEASE_ SLC12A DOMAIN-CONTAINING PROTEIN"/>
    <property type="match status" value="1"/>
</dbReference>